<accession>A0A2U3D8N6</accession>
<comment type="similarity">
    <text evidence="1 5">Belongs to the peptidase S41A family.</text>
</comment>
<evidence type="ECO:0000256" key="4">
    <source>
        <dbReference type="ARBA" id="ARBA00022825"/>
    </source>
</evidence>
<dbReference type="InterPro" id="IPR004447">
    <property type="entry name" value="Peptidase_S41A"/>
</dbReference>
<dbReference type="OrthoDB" id="9812068at2"/>
<dbReference type="RefSeq" id="WP_109430581.1">
    <property type="nucleotide sequence ID" value="NZ_MPDK01000010.1"/>
</dbReference>
<dbReference type="GO" id="GO:0030288">
    <property type="term" value="C:outer membrane-bounded periplasmic space"/>
    <property type="evidence" value="ECO:0007669"/>
    <property type="project" value="TreeGrafter"/>
</dbReference>
<dbReference type="SUPFAM" id="SSF52096">
    <property type="entry name" value="ClpP/crotonase"/>
    <property type="match status" value="1"/>
</dbReference>
<name>A0A2U3D8N6_SULT2</name>
<dbReference type="InterPro" id="IPR029045">
    <property type="entry name" value="ClpP/crotonase-like_dom_sf"/>
</dbReference>
<dbReference type="CDD" id="cd06782">
    <property type="entry name" value="cpPDZ_CPP-like"/>
    <property type="match status" value="1"/>
</dbReference>
<dbReference type="Proteomes" id="UP000245380">
    <property type="component" value="Unassembled WGS sequence"/>
</dbReference>
<dbReference type="SUPFAM" id="SSF47090">
    <property type="entry name" value="PGBD-like"/>
    <property type="match status" value="1"/>
</dbReference>
<evidence type="ECO:0000313" key="9">
    <source>
        <dbReference type="Proteomes" id="UP000245380"/>
    </source>
</evidence>
<evidence type="ECO:0000313" key="8">
    <source>
        <dbReference type="EMBL" id="PWI57643.1"/>
    </source>
</evidence>
<dbReference type="GO" id="GO:0008236">
    <property type="term" value="F:serine-type peptidase activity"/>
    <property type="evidence" value="ECO:0007669"/>
    <property type="project" value="UniProtKB-KW"/>
</dbReference>
<dbReference type="GO" id="GO:0006508">
    <property type="term" value="P:proteolysis"/>
    <property type="evidence" value="ECO:0007669"/>
    <property type="project" value="UniProtKB-KW"/>
</dbReference>
<dbReference type="SUPFAM" id="SSF50156">
    <property type="entry name" value="PDZ domain-like"/>
    <property type="match status" value="1"/>
</dbReference>
<dbReference type="Gene3D" id="2.30.42.10">
    <property type="match status" value="1"/>
</dbReference>
<dbReference type="Gene3D" id="3.30.750.44">
    <property type="match status" value="1"/>
</dbReference>
<keyword evidence="6" id="KW-0812">Transmembrane</keyword>
<sequence>MLSGKVGKWSRLIGTVALTAAVTVLSLRWIGADFSPLASDASYQKFLSAYELLSENYFQKVSTNRLLEGAIGGMVQSVGDPFSLYMNPGMTARFRELVTSHFQGIGAVLTLQDGNLVIANVMSGSPAQKAGLAPGDVLLQIAGTPTTGMSLEQAVEKIRGPRGTYVSLEVKRGDQKLRMKVMRARLDQMTVYARMLPDRIGYLLITQFSEDTASAFARDLDILEKSGARALIIDLRDDPGGLLQSVARIADDLLPKSKVIVQLQDRSGHREVLRSTGANVHLPMVCLINGDSASAAEILAAALGESLHVPLIGERTYGKGTVQETREFHDGSSIKLTVARWLTPDGQWIHKRGIAPTIAVPTPSYFRLPPLSMNMPRPYTQNANNVEIAVLQRMLLALGFNPGRTDGYFNQETKNALSIFQRQNRLPVNGELNNATAYAINVAMLRLKQREDPQLMAAIGYLEQKLMR</sequence>
<evidence type="ECO:0000259" key="7">
    <source>
        <dbReference type="PROSITE" id="PS50106"/>
    </source>
</evidence>
<keyword evidence="9" id="KW-1185">Reference proteome</keyword>
<dbReference type="AlphaFoldDB" id="A0A2U3D8N6"/>
<dbReference type="InterPro" id="IPR036365">
    <property type="entry name" value="PGBD-like_sf"/>
</dbReference>
<dbReference type="FunFam" id="2.30.42.10:FF:000063">
    <property type="entry name" value="Peptidase, S41 family"/>
    <property type="match status" value="1"/>
</dbReference>
<dbReference type="InterPro" id="IPR001478">
    <property type="entry name" value="PDZ"/>
</dbReference>
<dbReference type="CDD" id="cd07560">
    <property type="entry name" value="Peptidase_S41_CPP"/>
    <property type="match status" value="1"/>
</dbReference>
<dbReference type="PANTHER" id="PTHR32060:SF30">
    <property type="entry name" value="CARBOXY-TERMINAL PROCESSING PROTEASE CTPA"/>
    <property type="match status" value="1"/>
</dbReference>
<evidence type="ECO:0000256" key="5">
    <source>
        <dbReference type="RuleBase" id="RU004404"/>
    </source>
</evidence>
<evidence type="ECO:0000256" key="3">
    <source>
        <dbReference type="ARBA" id="ARBA00022801"/>
    </source>
</evidence>
<dbReference type="InterPro" id="IPR036034">
    <property type="entry name" value="PDZ_sf"/>
</dbReference>
<keyword evidence="6" id="KW-1133">Transmembrane helix</keyword>
<dbReference type="SMART" id="SM00245">
    <property type="entry name" value="TSPc"/>
    <property type="match status" value="1"/>
</dbReference>
<dbReference type="GO" id="GO:0007165">
    <property type="term" value="P:signal transduction"/>
    <property type="evidence" value="ECO:0007669"/>
    <property type="project" value="TreeGrafter"/>
</dbReference>
<dbReference type="InterPro" id="IPR005151">
    <property type="entry name" value="Tail-specific_protease"/>
</dbReference>
<dbReference type="InterPro" id="IPR055210">
    <property type="entry name" value="CtpA/B_N"/>
</dbReference>
<evidence type="ECO:0000256" key="6">
    <source>
        <dbReference type="SAM" id="Phobius"/>
    </source>
</evidence>
<comment type="caution">
    <text evidence="8">The sequence shown here is derived from an EMBL/GenBank/DDBJ whole genome shotgun (WGS) entry which is preliminary data.</text>
</comment>
<dbReference type="Pfam" id="PF17820">
    <property type="entry name" value="PDZ_6"/>
    <property type="match status" value="1"/>
</dbReference>
<keyword evidence="6" id="KW-0472">Membrane</keyword>
<dbReference type="NCBIfam" id="TIGR00225">
    <property type="entry name" value="prc"/>
    <property type="match status" value="1"/>
</dbReference>
<evidence type="ECO:0000256" key="2">
    <source>
        <dbReference type="ARBA" id="ARBA00022670"/>
    </source>
</evidence>
<keyword evidence="3 5" id="KW-0378">Hydrolase</keyword>
<dbReference type="InterPro" id="IPR036366">
    <property type="entry name" value="PGBDSf"/>
</dbReference>
<feature type="transmembrane region" description="Helical" evidence="6">
    <location>
        <begin position="12"/>
        <end position="31"/>
    </location>
</feature>
<dbReference type="Pfam" id="PF03572">
    <property type="entry name" value="Peptidase_S41"/>
    <property type="match status" value="1"/>
</dbReference>
<dbReference type="InterPro" id="IPR041489">
    <property type="entry name" value="PDZ_6"/>
</dbReference>
<dbReference type="Gene3D" id="1.10.101.10">
    <property type="entry name" value="PGBD-like superfamily/PGBD"/>
    <property type="match status" value="1"/>
</dbReference>
<keyword evidence="2 5" id="KW-0645">Protease</keyword>
<dbReference type="Pfam" id="PF22694">
    <property type="entry name" value="CtpB_N-like"/>
    <property type="match status" value="1"/>
</dbReference>
<feature type="domain" description="PDZ" evidence="7">
    <location>
        <begin position="105"/>
        <end position="159"/>
    </location>
</feature>
<keyword evidence="4 5" id="KW-0720">Serine protease</keyword>
<gene>
    <name evidence="8" type="ORF">BM613_07575</name>
</gene>
<proteinExistence type="inferred from homology"/>
<evidence type="ECO:0000256" key="1">
    <source>
        <dbReference type="ARBA" id="ARBA00009179"/>
    </source>
</evidence>
<dbReference type="InterPro" id="IPR002477">
    <property type="entry name" value="Peptidoglycan-bd-like"/>
</dbReference>
<dbReference type="PROSITE" id="PS50106">
    <property type="entry name" value="PDZ"/>
    <property type="match status" value="1"/>
</dbReference>
<dbReference type="Pfam" id="PF01471">
    <property type="entry name" value="PG_binding_1"/>
    <property type="match status" value="1"/>
</dbReference>
<protein>
    <recommendedName>
        <fullName evidence="7">PDZ domain-containing protein</fullName>
    </recommendedName>
</protein>
<dbReference type="SMART" id="SM00228">
    <property type="entry name" value="PDZ"/>
    <property type="match status" value="1"/>
</dbReference>
<dbReference type="EMBL" id="MPDK01000010">
    <property type="protein sequence ID" value="PWI57643.1"/>
    <property type="molecule type" value="Genomic_DNA"/>
</dbReference>
<dbReference type="Gene3D" id="3.90.226.10">
    <property type="entry name" value="2-enoyl-CoA Hydratase, Chain A, domain 1"/>
    <property type="match status" value="1"/>
</dbReference>
<organism evidence="8 9">
    <name type="scientific">Sulfoacidibacillus thermotolerans</name>
    <name type="common">Acidibacillus sulfuroxidans</name>
    <dbReference type="NCBI Taxonomy" id="1765684"/>
    <lineage>
        <taxon>Bacteria</taxon>
        <taxon>Bacillati</taxon>
        <taxon>Bacillota</taxon>
        <taxon>Bacilli</taxon>
        <taxon>Bacillales</taxon>
        <taxon>Alicyclobacillaceae</taxon>
        <taxon>Sulfoacidibacillus</taxon>
    </lineage>
</organism>
<reference evidence="8 9" key="1">
    <citation type="submission" date="2016-11" db="EMBL/GenBank/DDBJ databases">
        <title>Comparative genomics of Acidibacillus ferroxidans species.</title>
        <authorList>
            <person name="Oliveira G."/>
            <person name="Nunes G."/>
            <person name="Oliveira R."/>
            <person name="Araujo F."/>
            <person name="Salim A."/>
            <person name="Scholte L."/>
            <person name="Morais D."/>
            <person name="Nancucheo I."/>
            <person name="Johnson D.B."/>
            <person name="Grail B."/>
            <person name="Bittencourt J."/>
            <person name="Valadares R."/>
        </authorList>
    </citation>
    <scope>NUCLEOTIDE SEQUENCE [LARGE SCALE GENOMIC DNA]</scope>
    <source>
        <strain evidence="8 9">Y002</strain>
    </source>
</reference>
<dbReference type="PANTHER" id="PTHR32060">
    <property type="entry name" value="TAIL-SPECIFIC PROTEASE"/>
    <property type="match status" value="1"/>
</dbReference>
<dbReference type="GO" id="GO:0004175">
    <property type="term" value="F:endopeptidase activity"/>
    <property type="evidence" value="ECO:0007669"/>
    <property type="project" value="TreeGrafter"/>
</dbReference>